<reference evidence="4 5" key="1">
    <citation type="journal article" date="2024" name="Nat. Commun.">
        <title>Phylogenomics reveals the evolutionary origins of lichenization in chlorophyte algae.</title>
        <authorList>
            <person name="Puginier C."/>
            <person name="Libourel C."/>
            <person name="Otte J."/>
            <person name="Skaloud P."/>
            <person name="Haon M."/>
            <person name="Grisel S."/>
            <person name="Petersen M."/>
            <person name="Berrin J.G."/>
            <person name="Delaux P.M."/>
            <person name="Dal Grande F."/>
            <person name="Keller J."/>
        </authorList>
    </citation>
    <scope>NUCLEOTIDE SEQUENCE [LARGE SCALE GENOMIC DNA]</scope>
    <source>
        <strain evidence="4 5">SAG 216-7</strain>
    </source>
</reference>
<dbReference type="EC" id="3.1.2.4" evidence="2"/>
<gene>
    <name evidence="4" type="ORF">WJX75_006474</name>
</gene>
<proteinExistence type="inferred from homology"/>
<comment type="function">
    <text evidence="2">Hydrolyzes 3-hydroxyisobutyryl-CoA (HIBYL-CoA), a saline catabolite. Has high activity toward isobutyryl-CoA. Could be an isobutyryl-CoA dehydrogenase that functions in valine catabolism.</text>
</comment>
<dbReference type="InterPro" id="IPR029045">
    <property type="entry name" value="ClpP/crotonase-like_dom_sf"/>
</dbReference>
<dbReference type="Pfam" id="PF16113">
    <property type="entry name" value="ECH_2"/>
    <property type="match status" value="1"/>
</dbReference>
<evidence type="ECO:0000313" key="5">
    <source>
        <dbReference type="Proteomes" id="UP001491310"/>
    </source>
</evidence>
<dbReference type="PANTHER" id="PTHR43176:SF5">
    <property type="entry name" value="3-HYDROXYISOBUTYRYL-COA HYDROLASE-LIKE PROTEIN 4, MITOCHONDRIAL"/>
    <property type="match status" value="1"/>
</dbReference>
<name>A0ABR2YGZ7_9CHLO</name>
<feature type="domain" description="Enoyl-CoA hydratase/isomerase" evidence="3">
    <location>
        <begin position="2"/>
        <end position="357"/>
    </location>
</feature>
<keyword evidence="5" id="KW-1185">Reference proteome</keyword>
<dbReference type="InterPro" id="IPR032259">
    <property type="entry name" value="HIBYL-CoA-H"/>
</dbReference>
<protein>
    <recommendedName>
        <fullName evidence="2">3-hydroxyisobutyryl-CoA hydrolase</fullName>
        <shortName evidence="2">HIB-CoA hydrolase</shortName>
        <shortName evidence="2">HIBYL-CoA-H</shortName>
        <ecNumber evidence="2">3.1.2.4</ecNumber>
    </recommendedName>
    <alternativeName>
        <fullName evidence="2">3-hydroxyisobutyryl-coenzyme A hydrolase</fullName>
    </alternativeName>
</protein>
<dbReference type="PANTHER" id="PTHR43176">
    <property type="entry name" value="3-HYDROXYISOBUTYRYL-COA HYDROLASE-RELATED"/>
    <property type="match status" value="1"/>
</dbReference>
<sequence>MDAEMVEAHHAALRTFASQEDIAAILVEGVPRAFCAGGDIKSIREYALQQPYKDDPPIDHPVARVFQTEYNQVCDVARCPIPYMSICTGVWMGFGVGNSAHGDVRVVTQDTLFAMPENSIGLFPDVGFAHIAAQLPGAIGLYLGLTGRRLSAPEDLLYSRLGTHQARAEQLPSLRDALVHAPLSRHADKRKTLYQLEVVLQKFQEPVLGASELAALQPLIDSCFEPALHHRARGRTAPQALDDIALDLLTIAQTNDRPAARQYAIDTLEALQKLCPISMAVTLRHFAAVYQDVHTGPGPLSEIEGVMKQEYALAVRMCGRGDFAEGVRAAVVDKDRNPKWDPANLSDIREEDLDAIFAPMPPDRELQLDFLDR</sequence>
<dbReference type="EMBL" id="JALJOT010000012">
    <property type="protein sequence ID" value="KAK9904961.1"/>
    <property type="molecule type" value="Genomic_DNA"/>
</dbReference>
<evidence type="ECO:0000256" key="2">
    <source>
        <dbReference type="RuleBase" id="RU369070"/>
    </source>
</evidence>
<dbReference type="SUPFAM" id="SSF52096">
    <property type="entry name" value="ClpP/crotonase"/>
    <property type="match status" value="1"/>
</dbReference>
<evidence type="ECO:0000256" key="1">
    <source>
        <dbReference type="ARBA" id="ARBA00022801"/>
    </source>
</evidence>
<comment type="catalytic activity">
    <reaction evidence="2">
        <text>3-hydroxy-2-methylpropanoyl-CoA + H2O = 3-hydroxy-2-methylpropanoate + CoA + H(+)</text>
        <dbReference type="Rhea" id="RHEA:20888"/>
        <dbReference type="ChEBI" id="CHEBI:11805"/>
        <dbReference type="ChEBI" id="CHEBI:15377"/>
        <dbReference type="ChEBI" id="CHEBI:15378"/>
        <dbReference type="ChEBI" id="CHEBI:57287"/>
        <dbReference type="ChEBI" id="CHEBI:57340"/>
        <dbReference type="EC" id="3.1.2.4"/>
    </reaction>
</comment>
<organism evidence="4 5">
    <name type="scientific">Coccomyxa subellipsoidea</name>
    <dbReference type="NCBI Taxonomy" id="248742"/>
    <lineage>
        <taxon>Eukaryota</taxon>
        <taxon>Viridiplantae</taxon>
        <taxon>Chlorophyta</taxon>
        <taxon>core chlorophytes</taxon>
        <taxon>Trebouxiophyceae</taxon>
        <taxon>Trebouxiophyceae incertae sedis</taxon>
        <taxon>Coccomyxaceae</taxon>
        <taxon>Coccomyxa</taxon>
    </lineage>
</organism>
<evidence type="ECO:0000259" key="3">
    <source>
        <dbReference type="Pfam" id="PF16113"/>
    </source>
</evidence>
<comment type="pathway">
    <text evidence="2">Amino-acid degradation; L-valine degradation.</text>
</comment>
<dbReference type="InterPro" id="IPR045004">
    <property type="entry name" value="ECH_dom"/>
</dbReference>
<dbReference type="CDD" id="cd06558">
    <property type="entry name" value="crotonase-like"/>
    <property type="match status" value="1"/>
</dbReference>
<dbReference type="Gene3D" id="3.90.226.10">
    <property type="entry name" value="2-enoyl-CoA Hydratase, Chain A, domain 1"/>
    <property type="match status" value="1"/>
</dbReference>
<comment type="caution">
    <text evidence="4">The sequence shown here is derived from an EMBL/GenBank/DDBJ whole genome shotgun (WGS) entry which is preliminary data.</text>
</comment>
<comment type="similarity">
    <text evidence="2">Belongs to the enoyl-CoA hydratase/isomerase family.</text>
</comment>
<evidence type="ECO:0000313" key="4">
    <source>
        <dbReference type="EMBL" id="KAK9904961.1"/>
    </source>
</evidence>
<dbReference type="Proteomes" id="UP001491310">
    <property type="component" value="Unassembled WGS sequence"/>
</dbReference>
<accession>A0ABR2YGZ7</accession>
<keyword evidence="1 2" id="KW-0378">Hydrolase</keyword>